<proteinExistence type="predicted"/>
<dbReference type="InterPro" id="IPR011053">
    <property type="entry name" value="Single_hybrid_motif"/>
</dbReference>
<dbReference type="SUPFAM" id="SSF51230">
    <property type="entry name" value="Single hybrid motif"/>
    <property type="match status" value="1"/>
</dbReference>
<dbReference type="GO" id="GO:0019464">
    <property type="term" value="P:glycine decarboxylation via glycine cleavage system"/>
    <property type="evidence" value="ECO:0007669"/>
    <property type="project" value="InterPro"/>
</dbReference>
<organism evidence="2 3">
    <name type="scientific">Thermodesulforhabdus norvegica</name>
    <dbReference type="NCBI Taxonomy" id="39841"/>
    <lineage>
        <taxon>Bacteria</taxon>
        <taxon>Pseudomonadati</taxon>
        <taxon>Thermodesulfobacteriota</taxon>
        <taxon>Syntrophobacteria</taxon>
        <taxon>Syntrophobacterales</taxon>
        <taxon>Thermodesulforhabdaceae</taxon>
        <taxon>Thermodesulforhabdus</taxon>
    </lineage>
</organism>
<keyword evidence="1" id="KW-0450">Lipoyl</keyword>
<reference evidence="2 3" key="1">
    <citation type="submission" date="2016-10" db="EMBL/GenBank/DDBJ databases">
        <authorList>
            <person name="de Groot N.N."/>
        </authorList>
    </citation>
    <scope>NUCLEOTIDE SEQUENCE [LARGE SCALE GENOMIC DNA]</scope>
    <source>
        <strain evidence="2 3">DSM 9990</strain>
    </source>
</reference>
<gene>
    <name evidence="2" type="ORF">SAMN05660836_00989</name>
</gene>
<dbReference type="PANTHER" id="PTHR11715">
    <property type="entry name" value="GLYCINE CLEAVAGE SYSTEM H PROTEIN"/>
    <property type="match status" value="1"/>
</dbReference>
<dbReference type="GO" id="GO:0005829">
    <property type="term" value="C:cytosol"/>
    <property type="evidence" value="ECO:0007669"/>
    <property type="project" value="TreeGrafter"/>
</dbReference>
<dbReference type="Pfam" id="PF01597">
    <property type="entry name" value="GCV_H"/>
    <property type="match status" value="1"/>
</dbReference>
<dbReference type="GO" id="GO:0009249">
    <property type="term" value="P:protein lipoylation"/>
    <property type="evidence" value="ECO:0007669"/>
    <property type="project" value="TreeGrafter"/>
</dbReference>
<dbReference type="InterPro" id="IPR002930">
    <property type="entry name" value="GCV_H"/>
</dbReference>
<dbReference type="PANTHER" id="PTHR11715:SF3">
    <property type="entry name" value="GLYCINE CLEAVAGE SYSTEM H PROTEIN-RELATED"/>
    <property type="match status" value="1"/>
</dbReference>
<evidence type="ECO:0000256" key="1">
    <source>
        <dbReference type="ARBA" id="ARBA00022823"/>
    </source>
</evidence>
<accession>A0A1I4SJ69</accession>
<dbReference type="AlphaFoldDB" id="A0A1I4SJ69"/>
<protein>
    <submittedName>
        <fullName evidence="2">Glycine cleavage system H protein (Lipoate-binding)</fullName>
    </submittedName>
</protein>
<dbReference type="GO" id="GO:0005960">
    <property type="term" value="C:glycine cleavage complex"/>
    <property type="evidence" value="ECO:0007669"/>
    <property type="project" value="InterPro"/>
</dbReference>
<dbReference type="InterPro" id="IPR033753">
    <property type="entry name" value="GCV_H/Fam206"/>
</dbReference>
<name>A0A1I4SJ69_9BACT</name>
<keyword evidence="3" id="KW-1185">Reference proteome</keyword>
<evidence type="ECO:0000313" key="2">
    <source>
        <dbReference type="EMBL" id="SFM64401.1"/>
    </source>
</evidence>
<dbReference type="OrthoDB" id="5522904at2"/>
<dbReference type="RefSeq" id="WP_093393924.1">
    <property type="nucleotide sequence ID" value="NZ_FOUU01000002.1"/>
</dbReference>
<dbReference type="CDD" id="cd06848">
    <property type="entry name" value="GCS_H"/>
    <property type="match status" value="1"/>
</dbReference>
<dbReference type="Gene3D" id="2.40.50.100">
    <property type="match status" value="1"/>
</dbReference>
<dbReference type="Proteomes" id="UP000199611">
    <property type="component" value="Unassembled WGS sequence"/>
</dbReference>
<dbReference type="EMBL" id="FOUU01000002">
    <property type="protein sequence ID" value="SFM64401.1"/>
    <property type="molecule type" value="Genomic_DNA"/>
</dbReference>
<sequence>MAGRTKKRKVVFGIKEEQCVWMKAGVVNFKICHNGYDCTTCAFDRAMREAISRNSHGRTWREELLRKAHGEKFCRYMLTGDVPLRNCANAYDCARCEFDQLMEAYHTSSFFDPVAKVNVSGFILAADYYYHPCHTWARCEYGGLMRVGMDDFAWKLLGFLTEIRLPEIGSRIGDRFPGWTARREEKIAPLAAPVKGVVVARNYRALEMPDEAKRDPYGEGWLLMIEPENSTKSLDRLLDFDRATGWMAGEVRVLDELVADTYGMSLAATGGERVEDIYGNLKQIGWDRLVETFLIKQS</sequence>
<dbReference type="STRING" id="39841.SAMN05660836_00989"/>
<evidence type="ECO:0000313" key="3">
    <source>
        <dbReference type="Proteomes" id="UP000199611"/>
    </source>
</evidence>